<proteinExistence type="inferred from homology"/>
<dbReference type="InterPro" id="IPR036390">
    <property type="entry name" value="WH_DNA-bd_sf"/>
</dbReference>
<dbReference type="Proteomes" id="UP000502677">
    <property type="component" value="Chromosome"/>
</dbReference>
<dbReference type="PANTHER" id="PTHR30419">
    <property type="entry name" value="HTH-TYPE TRANSCRIPTIONAL REGULATOR YBHD"/>
    <property type="match status" value="1"/>
</dbReference>
<organism evidence="6 7">
    <name type="scientific">Leucobacter viscericola</name>
    <dbReference type="NCBI Taxonomy" id="2714935"/>
    <lineage>
        <taxon>Bacteria</taxon>
        <taxon>Bacillati</taxon>
        <taxon>Actinomycetota</taxon>
        <taxon>Actinomycetes</taxon>
        <taxon>Micrococcales</taxon>
        <taxon>Microbacteriaceae</taxon>
        <taxon>Leucobacter</taxon>
    </lineage>
</organism>
<dbReference type="InterPro" id="IPR050950">
    <property type="entry name" value="HTH-type_LysR_regulators"/>
</dbReference>
<dbReference type="PROSITE" id="PS50931">
    <property type="entry name" value="HTH_LYSR"/>
    <property type="match status" value="1"/>
</dbReference>
<dbReference type="FunFam" id="1.10.10.10:FF:000001">
    <property type="entry name" value="LysR family transcriptional regulator"/>
    <property type="match status" value="1"/>
</dbReference>
<dbReference type="KEGG" id="lvi:G7068_01125"/>
<keyword evidence="7" id="KW-1185">Reference proteome</keyword>
<feature type="domain" description="HTH lysR-type" evidence="5">
    <location>
        <begin position="1"/>
        <end position="58"/>
    </location>
</feature>
<reference evidence="6 7" key="1">
    <citation type="submission" date="2020-03" db="EMBL/GenBank/DDBJ databases">
        <title>Leucobacter sp. nov., isolated from beetles.</title>
        <authorList>
            <person name="Hyun D.-W."/>
            <person name="Bae J.-W."/>
        </authorList>
    </citation>
    <scope>NUCLEOTIDE SEQUENCE [LARGE SCALE GENOMIC DNA]</scope>
    <source>
        <strain evidence="6 7">HDW9C</strain>
    </source>
</reference>
<dbReference type="GO" id="GO:0003700">
    <property type="term" value="F:DNA-binding transcription factor activity"/>
    <property type="evidence" value="ECO:0007669"/>
    <property type="project" value="InterPro"/>
</dbReference>
<dbReference type="PRINTS" id="PR00039">
    <property type="entry name" value="HTHLYSR"/>
</dbReference>
<gene>
    <name evidence="6" type="ORF">G7068_01125</name>
</gene>
<dbReference type="CDD" id="cd05466">
    <property type="entry name" value="PBP2_LTTR_substrate"/>
    <property type="match status" value="1"/>
</dbReference>
<dbReference type="SUPFAM" id="SSF46785">
    <property type="entry name" value="Winged helix' DNA-binding domain"/>
    <property type="match status" value="1"/>
</dbReference>
<keyword evidence="2" id="KW-0805">Transcription regulation</keyword>
<dbReference type="AlphaFoldDB" id="A0A6G7XBT6"/>
<evidence type="ECO:0000256" key="3">
    <source>
        <dbReference type="ARBA" id="ARBA00023125"/>
    </source>
</evidence>
<dbReference type="SUPFAM" id="SSF53850">
    <property type="entry name" value="Periplasmic binding protein-like II"/>
    <property type="match status" value="1"/>
</dbReference>
<dbReference type="Gene3D" id="1.10.10.10">
    <property type="entry name" value="Winged helix-like DNA-binding domain superfamily/Winged helix DNA-binding domain"/>
    <property type="match status" value="1"/>
</dbReference>
<evidence type="ECO:0000313" key="6">
    <source>
        <dbReference type="EMBL" id="QIK61962.1"/>
    </source>
</evidence>
<evidence type="ECO:0000256" key="1">
    <source>
        <dbReference type="ARBA" id="ARBA00009437"/>
    </source>
</evidence>
<sequence>MELRQLEYFIAVATHGSFTRAAREVHTVQSTLSSAINRLEQDVGTALFERTTRRVALTVAGQALLPLAIRMIGDAHAARGAVAAVMGHRKGQVNIGTIQALTWIDLPAALGRFHTDHPGVSITVREAPVDELTDSLLAGDIDLAVVARDHYPKPMGLVTLSSHDEELVVVVSKHHPLADRNEVAIAELAGVPFVNFEAGAGLEAVVSRYCANARIERTIVVHTAQLQLLIELVARGLGAAIIPASLAQHPEIASIPFVAPRPHRTVALLAREQQPSNPAAAALLQYLGV</sequence>
<dbReference type="Gene3D" id="3.40.190.290">
    <property type="match status" value="1"/>
</dbReference>
<dbReference type="GO" id="GO:0005829">
    <property type="term" value="C:cytosol"/>
    <property type="evidence" value="ECO:0007669"/>
    <property type="project" value="TreeGrafter"/>
</dbReference>
<keyword evidence="3" id="KW-0238">DNA-binding</keyword>
<evidence type="ECO:0000259" key="5">
    <source>
        <dbReference type="PROSITE" id="PS50931"/>
    </source>
</evidence>
<protein>
    <submittedName>
        <fullName evidence="6">LysR family transcriptional regulator</fullName>
    </submittedName>
</protein>
<dbReference type="RefSeq" id="WP_166287678.1">
    <property type="nucleotide sequence ID" value="NZ_CP049863.1"/>
</dbReference>
<name>A0A6G7XBT6_9MICO</name>
<evidence type="ECO:0000256" key="2">
    <source>
        <dbReference type="ARBA" id="ARBA00023015"/>
    </source>
</evidence>
<accession>A0A6G7XBT6</accession>
<dbReference type="EMBL" id="CP049863">
    <property type="protein sequence ID" value="QIK61962.1"/>
    <property type="molecule type" value="Genomic_DNA"/>
</dbReference>
<evidence type="ECO:0000256" key="4">
    <source>
        <dbReference type="ARBA" id="ARBA00023163"/>
    </source>
</evidence>
<comment type="similarity">
    <text evidence="1">Belongs to the LysR transcriptional regulatory family.</text>
</comment>
<evidence type="ECO:0000313" key="7">
    <source>
        <dbReference type="Proteomes" id="UP000502677"/>
    </source>
</evidence>
<dbReference type="InterPro" id="IPR005119">
    <property type="entry name" value="LysR_subst-bd"/>
</dbReference>
<dbReference type="Pfam" id="PF03466">
    <property type="entry name" value="LysR_substrate"/>
    <property type="match status" value="1"/>
</dbReference>
<keyword evidence="4" id="KW-0804">Transcription</keyword>
<dbReference type="InterPro" id="IPR000847">
    <property type="entry name" value="LysR_HTH_N"/>
</dbReference>
<dbReference type="Pfam" id="PF00126">
    <property type="entry name" value="HTH_1"/>
    <property type="match status" value="1"/>
</dbReference>
<dbReference type="InterPro" id="IPR036388">
    <property type="entry name" value="WH-like_DNA-bd_sf"/>
</dbReference>
<dbReference type="GO" id="GO:0003677">
    <property type="term" value="F:DNA binding"/>
    <property type="evidence" value="ECO:0007669"/>
    <property type="project" value="UniProtKB-KW"/>
</dbReference>